<sequence>MTPYIMFMTKSFTSQLAYRSDVWLRLLGNYFAILIQVEIWRSVIGKGESFGVTIDQMITYSIINTLLVALLLHGVSGKVDGSLKSGSIAVELIKPLSYPLYLLSDALGQTLYKFVFTVIPSLLIAWLLFGMLPPASTVSLIGFVAALLIAMLISFLLGYLVSLLAFWFMSHFALSWTLGGLITIFSGSFLPIWFYAPGWEFAARMLPFQYLGYVPAAIYLGNMSQVMLWQTLLIGLAWIIALLTIVQWLWSRAVRRLIVQGG</sequence>
<keyword evidence="1" id="KW-0472">Membrane</keyword>
<comment type="caution">
    <text evidence="2">The sequence shown here is derived from an EMBL/GenBank/DDBJ whole genome shotgun (WGS) entry which is preliminary data.</text>
</comment>
<feature type="transmembrane region" description="Helical" evidence="1">
    <location>
        <begin position="174"/>
        <end position="194"/>
    </location>
</feature>
<protein>
    <submittedName>
        <fullName evidence="2">ABC-2 family transporter protein</fullName>
    </submittedName>
</protein>
<dbReference type="InterPro" id="IPR010390">
    <property type="entry name" value="ABC-2_transporter-like"/>
</dbReference>
<evidence type="ECO:0000313" key="2">
    <source>
        <dbReference type="EMBL" id="MBD3919852.1"/>
    </source>
</evidence>
<evidence type="ECO:0000313" key="3">
    <source>
        <dbReference type="Proteomes" id="UP000609346"/>
    </source>
</evidence>
<keyword evidence="3" id="KW-1185">Reference proteome</keyword>
<feature type="transmembrane region" description="Helical" evidence="1">
    <location>
        <begin position="22"/>
        <end position="40"/>
    </location>
</feature>
<keyword evidence="1" id="KW-0812">Transmembrane</keyword>
<evidence type="ECO:0000256" key="1">
    <source>
        <dbReference type="SAM" id="Phobius"/>
    </source>
</evidence>
<dbReference type="PANTHER" id="PTHR36832:SF1">
    <property type="entry name" value="SLR1174 PROTEIN"/>
    <property type="match status" value="1"/>
</dbReference>
<name>A0ABR8MXU1_9BACL</name>
<feature type="transmembrane region" description="Helical" evidence="1">
    <location>
        <begin position="227"/>
        <end position="250"/>
    </location>
</feature>
<dbReference type="PANTHER" id="PTHR36832">
    <property type="entry name" value="SLR1174 PROTEIN-RELATED"/>
    <property type="match status" value="1"/>
</dbReference>
<proteinExistence type="predicted"/>
<feature type="transmembrane region" description="Helical" evidence="1">
    <location>
        <begin position="141"/>
        <end position="168"/>
    </location>
</feature>
<feature type="transmembrane region" description="Helical" evidence="1">
    <location>
        <begin position="52"/>
        <end position="75"/>
    </location>
</feature>
<dbReference type="Proteomes" id="UP000609346">
    <property type="component" value="Unassembled WGS sequence"/>
</dbReference>
<dbReference type="RefSeq" id="WP_191204130.1">
    <property type="nucleotide sequence ID" value="NZ_JACXZA010000003.1"/>
</dbReference>
<feature type="transmembrane region" description="Helical" evidence="1">
    <location>
        <begin position="111"/>
        <end position="129"/>
    </location>
</feature>
<reference evidence="2 3" key="1">
    <citation type="submission" date="2020-09" db="EMBL/GenBank/DDBJ databases">
        <title>Paenibacillus sp. strain PR3 16S rRNA gene Genome sequencing and assembly.</title>
        <authorList>
            <person name="Kim J."/>
        </authorList>
    </citation>
    <scope>NUCLEOTIDE SEQUENCE [LARGE SCALE GENOMIC DNA]</scope>
    <source>
        <strain evidence="2 3">PR3</strain>
    </source>
</reference>
<dbReference type="Pfam" id="PF06182">
    <property type="entry name" value="ABC2_membrane_6"/>
    <property type="match status" value="1"/>
</dbReference>
<dbReference type="EMBL" id="JACXZA010000003">
    <property type="protein sequence ID" value="MBD3919852.1"/>
    <property type="molecule type" value="Genomic_DNA"/>
</dbReference>
<gene>
    <name evidence="2" type="ORF">H8B09_13905</name>
</gene>
<keyword evidence="1" id="KW-1133">Transmembrane helix</keyword>
<accession>A0ABR8MXU1</accession>
<organism evidence="2 3">
    <name type="scientific">Paenibacillus terricola</name>
    <dbReference type="NCBI Taxonomy" id="2763503"/>
    <lineage>
        <taxon>Bacteria</taxon>
        <taxon>Bacillati</taxon>
        <taxon>Bacillota</taxon>
        <taxon>Bacilli</taxon>
        <taxon>Bacillales</taxon>
        <taxon>Paenibacillaceae</taxon>
        <taxon>Paenibacillus</taxon>
    </lineage>
</organism>